<feature type="region of interest" description="Disordered" evidence="5">
    <location>
        <begin position="821"/>
        <end position="886"/>
    </location>
</feature>
<dbReference type="GO" id="GO:0001732">
    <property type="term" value="P:formation of cytoplasmic translation initiation complex"/>
    <property type="evidence" value="ECO:0007669"/>
    <property type="project" value="UniProtKB-UniRule"/>
</dbReference>
<dbReference type="InterPro" id="IPR036390">
    <property type="entry name" value="WH_DNA-bd_sf"/>
</dbReference>
<dbReference type="InterPro" id="IPR058999">
    <property type="entry name" value="EIF3CL_C"/>
</dbReference>
<feature type="compositionally biased region" description="Basic and acidic residues" evidence="5">
    <location>
        <begin position="829"/>
        <end position="841"/>
    </location>
</feature>
<dbReference type="PROSITE" id="PS50250">
    <property type="entry name" value="PCI"/>
    <property type="match status" value="1"/>
</dbReference>
<dbReference type="EMBL" id="KN824284">
    <property type="protein sequence ID" value="KIM30718.1"/>
    <property type="molecule type" value="Genomic_DNA"/>
</dbReference>
<name>A0A0C2WX78_SERVB</name>
<gene>
    <name evidence="4" type="primary">NIP1</name>
    <name evidence="7" type="ORF">M408DRAFT_328231</name>
</gene>
<feature type="compositionally biased region" description="Low complexity" evidence="5">
    <location>
        <begin position="245"/>
        <end position="254"/>
    </location>
</feature>
<dbReference type="GO" id="GO:0003743">
    <property type="term" value="F:translation initiation factor activity"/>
    <property type="evidence" value="ECO:0007669"/>
    <property type="project" value="UniProtKB-UniRule"/>
</dbReference>
<feature type="region of interest" description="Disordered" evidence="5">
    <location>
        <begin position="245"/>
        <end position="266"/>
    </location>
</feature>
<feature type="compositionally biased region" description="Polar residues" evidence="5">
    <location>
        <begin position="186"/>
        <end position="196"/>
    </location>
</feature>
<dbReference type="Proteomes" id="UP000054097">
    <property type="component" value="Unassembled WGS sequence"/>
</dbReference>
<dbReference type="GO" id="GO:0003723">
    <property type="term" value="F:RNA binding"/>
    <property type="evidence" value="ECO:0007669"/>
    <property type="project" value="InterPro"/>
</dbReference>
<dbReference type="FunFam" id="1.10.10.10:FF:000300">
    <property type="entry name" value="Eukaryotic translation initiation factor 3 subunit C"/>
    <property type="match status" value="1"/>
</dbReference>
<feature type="compositionally biased region" description="Basic and acidic residues" evidence="5">
    <location>
        <begin position="102"/>
        <end position="111"/>
    </location>
</feature>
<feature type="compositionally biased region" description="Acidic residues" evidence="5">
    <location>
        <begin position="13"/>
        <end position="22"/>
    </location>
</feature>
<reference evidence="8" key="2">
    <citation type="submission" date="2015-01" db="EMBL/GenBank/DDBJ databases">
        <title>Evolutionary Origins and Diversification of the Mycorrhizal Mutualists.</title>
        <authorList>
            <consortium name="DOE Joint Genome Institute"/>
            <consortium name="Mycorrhizal Genomics Consortium"/>
            <person name="Kohler A."/>
            <person name="Kuo A."/>
            <person name="Nagy L.G."/>
            <person name="Floudas D."/>
            <person name="Copeland A."/>
            <person name="Barry K.W."/>
            <person name="Cichocki N."/>
            <person name="Veneault-Fourrey C."/>
            <person name="LaButti K."/>
            <person name="Lindquist E.A."/>
            <person name="Lipzen A."/>
            <person name="Lundell T."/>
            <person name="Morin E."/>
            <person name="Murat C."/>
            <person name="Riley R."/>
            <person name="Ohm R."/>
            <person name="Sun H."/>
            <person name="Tunlid A."/>
            <person name="Henrissat B."/>
            <person name="Grigoriev I.V."/>
            <person name="Hibbett D.S."/>
            <person name="Martin F."/>
        </authorList>
    </citation>
    <scope>NUCLEOTIDE SEQUENCE [LARGE SCALE GENOMIC DNA]</scope>
    <source>
        <strain evidence="8">MAFF 305830</strain>
    </source>
</reference>
<dbReference type="GO" id="GO:0031369">
    <property type="term" value="F:translation initiation factor binding"/>
    <property type="evidence" value="ECO:0007669"/>
    <property type="project" value="InterPro"/>
</dbReference>
<dbReference type="GO" id="GO:0033290">
    <property type="term" value="C:eukaryotic 48S preinitiation complex"/>
    <property type="evidence" value="ECO:0007669"/>
    <property type="project" value="UniProtKB-UniRule"/>
</dbReference>
<evidence type="ECO:0000256" key="1">
    <source>
        <dbReference type="ARBA" id="ARBA00022490"/>
    </source>
</evidence>
<evidence type="ECO:0000256" key="3">
    <source>
        <dbReference type="ARBA" id="ARBA00022917"/>
    </source>
</evidence>
<keyword evidence="3 4" id="KW-0648">Protein biosynthesis</keyword>
<reference evidence="7 8" key="1">
    <citation type="submission" date="2014-04" db="EMBL/GenBank/DDBJ databases">
        <authorList>
            <consortium name="DOE Joint Genome Institute"/>
            <person name="Kuo A."/>
            <person name="Zuccaro A."/>
            <person name="Kohler A."/>
            <person name="Nagy L.G."/>
            <person name="Floudas D."/>
            <person name="Copeland A."/>
            <person name="Barry K.W."/>
            <person name="Cichocki N."/>
            <person name="Veneault-Fourrey C."/>
            <person name="LaButti K."/>
            <person name="Lindquist E.A."/>
            <person name="Lipzen A."/>
            <person name="Lundell T."/>
            <person name="Morin E."/>
            <person name="Murat C."/>
            <person name="Sun H."/>
            <person name="Tunlid A."/>
            <person name="Henrissat B."/>
            <person name="Grigoriev I.V."/>
            <person name="Hibbett D.S."/>
            <person name="Martin F."/>
            <person name="Nordberg H.P."/>
            <person name="Cantor M.N."/>
            <person name="Hua S.X."/>
        </authorList>
    </citation>
    <scope>NUCLEOTIDE SEQUENCE [LARGE SCALE GENOMIC DNA]</scope>
    <source>
        <strain evidence="7 8">MAFF 305830</strain>
    </source>
</reference>
<evidence type="ECO:0000259" key="6">
    <source>
        <dbReference type="PROSITE" id="PS50250"/>
    </source>
</evidence>
<comment type="function">
    <text evidence="4">Component of the eukaryotic translation initiation factor 3 (eIF-3) complex, which is involved in protein synthesis of a specialized repertoire of mRNAs and, together with other initiation factors, stimulates binding of mRNA and methionyl-tRNAi to the 40S ribosome. The eIF-3 complex specifically targets and initiates translation of a subset of mRNAs involved in cell proliferation.</text>
</comment>
<evidence type="ECO:0000256" key="5">
    <source>
        <dbReference type="SAM" id="MobiDB-lite"/>
    </source>
</evidence>
<comment type="subcellular location">
    <subcellularLocation>
        <location evidence="4">Cytoplasm</location>
    </subcellularLocation>
</comment>
<feature type="compositionally biased region" description="Low complexity" evidence="5">
    <location>
        <begin position="51"/>
        <end position="60"/>
    </location>
</feature>
<dbReference type="GO" id="GO:0005852">
    <property type="term" value="C:eukaryotic translation initiation factor 3 complex"/>
    <property type="evidence" value="ECO:0007669"/>
    <property type="project" value="UniProtKB-UniRule"/>
</dbReference>
<dbReference type="InterPro" id="IPR027516">
    <property type="entry name" value="EIF3C"/>
</dbReference>
<dbReference type="GO" id="GO:0016282">
    <property type="term" value="C:eukaryotic 43S preinitiation complex"/>
    <property type="evidence" value="ECO:0007669"/>
    <property type="project" value="UniProtKB-UniRule"/>
</dbReference>
<keyword evidence="2 4" id="KW-0396">Initiation factor</keyword>
<evidence type="ECO:0000256" key="2">
    <source>
        <dbReference type="ARBA" id="ARBA00022540"/>
    </source>
</evidence>
<feature type="compositionally biased region" description="Polar residues" evidence="5">
    <location>
        <begin position="37"/>
        <end position="46"/>
    </location>
</feature>
<dbReference type="HAMAP" id="MF_03002">
    <property type="entry name" value="eIF3c"/>
    <property type="match status" value="1"/>
</dbReference>
<dbReference type="InterPro" id="IPR000717">
    <property type="entry name" value="PCI_dom"/>
</dbReference>
<protein>
    <recommendedName>
        <fullName evidence="4">Eukaryotic translation initiation factor 3 subunit C</fullName>
        <shortName evidence="4">eIF3c</shortName>
    </recommendedName>
    <alternativeName>
        <fullName evidence="4">Eukaryotic translation initiation factor 3 93 kDa subunit homolog</fullName>
        <shortName evidence="4">eIF3 p93</shortName>
    </alternativeName>
    <alternativeName>
        <fullName evidence="4">Translation initiation factor eIF3, p93 subunit homolog</fullName>
    </alternativeName>
</protein>
<dbReference type="Pfam" id="PF05470">
    <property type="entry name" value="eIF-3c_N"/>
    <property type="match status" value="1"/>
</dbReference>
<dbReference type="PANTHER" id="PTHR13937">
    <property type="entry name" value="EUKARYOTIC TRANSLATION INITATION FACTOR 3, SUBUNIT 8 EIF3S8 -RELATED"/>
    <property type="match status" value="1"/>
</dbReference>
<keyword evidence="1 4" id="KW-0963">Cytoplasm</keyword>
<proteinExistence type="inferred from homology"/>
<dbReference type="Pfam" id="PF01399">
    <property type="entry name" value="PCI"/>
    <property type="match status" value="1"/>
</dbReference>
<dbReference type="OrthoDB" id="29647at2759"/>
<dbReference type="SUPFAM" id="SSF46785">
    <property type="entry name" value="Winged helix' DNA-binding domain"/>
    <property type="match status" value="1"/>
</dbReference>
<comment type="subunit">
    <text evidence="4">Component of the eukaryotic translation initiation factor 3 (eIF-3) complex.</text>
</comment>
<sequence>MSRFFKTAADTDSSSEESDEELLSSGDDTPAKPAAVQQKTPMSQFLKTAGDSSSSSSSSDSDSDDSDSDDSDDKPAAVQKPRPSTFLVGGGGGRDDDDSSEDERKVVKSAKDKRIEEMQAIGKSIDNALRIGDWVATSNDFDKLARLVERQTNVSEPVPPYWLRALVTVENALTATKEKDPKKKVNASNSRAQNGMKQKVKKATKEHEALLKTYNEDPEKFERDYIQALAPPPVAPREVRPAQPAGAAAAGQAGETDEFTTVGRGGKGVQHTVETLFKDLAQVNENRGKKNTDRVEQVRTLEKLLTVAVTTYQRIRVLLALISARFDYNPAASHMPNDAWLAAQKELDQLVKILIHEPTYSVEEEVNFEYDELLERSPTTEEGGIVRIRGSVISFVDRLDDEFTRSLQNIDPHGTEYIERLRDEKVLYKTICLSQSYFERASRDEALARVLMRRLEHIYYKPDAVVEALEQIPDIDETTRPSLSLQTCEKAQSLVHSICISLYKTSNSLLRTRAMLCHIYSHALHNDFYTARDMMLMSHLQENVHSADVGTQILFNRTVVQLGLCAFRCGLIKESQSTLQDIFATQRVKELLAQGLHQQRYSTLTPEQEKAERIRQMPFHMHINTELAEAVFLVASMLVEIPLLASLDTEEARRKAVSKSFRRLLDHANRQVFNGPPENTRDHIMQASKALQDGEWQRARDLIQSIAIWNLMPESKQVKEMLAKRIQEEGLRTYLFTNAPYYTTLSLELLSRIFSLSLRSVTSIVSKMIWNEELAASLDQAGGVVVFHRVEPNKLQQLALSLSEKVAQLVEQNEKALDVKLGGGSGWTDRGDGKGGDKRGGEATGGGGERRGARTGTRGGVRGRGRGARFAQGLGGQIGGAQAVRT</sequence>
<evidence type="ECO:0000313" key="7">
    <source>
        <dbReference type="EMBL" id="KIM30718.1"/>
    </source>
</evidence>
<feature type="region of interest" description="Disordered" evidence="5">
    <location>
        <begin position="1"/>
        <end position="111"/>
    </location>
</feature>
<dbReference type="PANTHER" id="PTHR13937:SF0">
    <property type="entry name" value="EUKARYOTIC TRANSLATION INITIATION FACTOR 3 SUBUNIT C-RELATED"/>
    <property type="match status" value="1"/>
</dbReference>
<dbReference type="STRING" id="933852.A0A0C2WX78"/>
<feature type="compositionally biased region" description="Acidic residues" evidence="5">
    <location>
        <begin position="61"/>
        <end position="72"/>
    </location>
</feature>
<dbReference type="SMART" id="SM00088">
    <property type="entry name" value="PINT"/>
    <property type="match status" value="1"/>
</dbReference>
<dbReference type="HOGENOM" id="CLU_004304_0_2_1"/>
<evidence type="ECO:0000256" key="4">
    <source>
        <dbReference type="HAMAP-Rule" id="MF_03002"/>
    </source>
</evidence>
<dbReference type="InterPro" id="IPR008905">
    <property type="entry name" value="EIF3C_N_dom"/>
</dbReference>
<organism evidence="7 8">
    <name type="scientific">Serendipita vermifera MAFF 305830</name>
    <dbReference type="NCBI Taxonomy" id="933852"/>
    <lineage>
        <taxon>Eukaryota</taxon>
        <taxon>Fungi</taxon>
        <taxon>Dikarya</taxon>
        <taxon>Basidiomycota</taxon>
        <taxon>Agaricomycotina</taxon>
        <taxon>Agaricomycetes</taxon>
        <taxon>Sebacinales</taxon>
        <taxon>Serendipitaceae</taxon>
        <taxon>Serendipita</taxon>
    </lineage>
</organism>
<evidence type="ECO:0000313" key="8">
    <source>
        <dbReference type="Proteomes" id="UP000054097"/>
    </source>
</evidence>
<accession>A0A0C2WX78</accession>
<feature type="domain" description="PCI" evidence="6">
    <location>
        <begin position="619"/>
        <end position="792"/>
    </location>
</feature>
<dbReference type="Pfam" id="PF26569">
    <property type="entry name" value="EIF3CL_C"/>
    <property type="match status" value="1"/>
</dbReference>
<dbReference type="AlphaFoldDB" id="A0A0C2WX78"/>
<keyword evidence="8" id="KW-1185">Reference proteome</keyword>
<comment type="similarity">
    <text evidence="4">Belongs to the eIF-3 subunit C family.</text>
</comment>
<feature type="region of interest" description="Disordered" evidence="5">
    <location>
        <begin position="177"/>
        <end position="203"/>
    </location>
</feature>